<dbReference type="EMBL" id="VCEB01000013">
    <property type="protein sequence ID" value="KAB0370855.1"/>
    <property type="molecule type" value="Genomic_DNA"/>
</dbReference>
<comment type="caution">
    <text evidence="12">The sequence shown here is derived from an EMBL/GenBank/DDBJ whole genome shotgun (WGS) entry which is preliminary data.</text>
</comment>
<dbReference type="InterPro" id="IPR050402">
    <property type="entry name" value="OR51/52/56-like"/>
</dbReference>
<dbReference type="PROSITE" id="PS50262">
    <property type="entry name" value="G_PROTEIN_RECEP_F1_2"/>
    <property type="match status" value="1"/>
</dbReference>
<accession>A0A5N3XB01</accession>
<feature type="transmembrane region" description="Helical" evidence="10">
    <location>
        <begin position="62"/>
        <end position="82"/>
    </location>
</feature>
<dbReference type="GO" id="GO:0005886">
    <property type="term" value="C:plasma membrane"/>
    <property type="evidence" value="ECO:0007669"/>
    <property type="project" value="TreeGrafter"/>
</dbReference>
<feature type="transmembrane region" description="Helical" evidence="10">
    <location>
        <begin position="202"/>
        <end position="227"/>
    </location>
</feature>
<dbReference type="FunFam" id="1.20.1070.10:FF:000002">
    <property type="entry name" value="Olfactory receptor"/>
    <property type="match status" value="1"/>
</dbReference>
<keyword evidence="6" id="KW-0297">G-protein coupled receptor</keyword>
<comment type="subcellular location">
    <subcellularLocation>
        <location evidence="1">Membrane</location>
        <topology evidence="1">Multi-pass membrane protein</topology>
    </subcellularLocation>
</comment>
<keyword evidence="4" id="KW-0552">Olfaction</keyword>
<dbReference type="PANTHER" id="PTHR26450:SF399">
    <property type="entry name" value="OLFACTORY RECEPTOR"/>
    <property type="match status" value="1"/>
</dbReference>
<evidence type="ECO:0000256" key="9">
    <source>
        <dbReference type="ARBA" id="ARBA00023224"/>
    </source>
</evidence>
<dbReference type="Pfam" id="PF13853">
    <property type="entry name" value="7tm_4"/>
    <property type="match status" value="1"/>
</dbReference>
<dbReference type="GO" id="GO:0071396">
    <property type="term" value="P:cellular response to lipid"/>
    <property type="evidence" value="ECO:0007669"/>
    <property type="project" value="UniProtKB-ARBA"/>
</dbReference>
<feature type="transmembrane region" description="Helical" evidence="10">
    <location>
        <begin position="116"/>
        <end position="134"/>
    </location>
</feature>
<keyword evidence="8" id="KW-0675">Receptor</keyword>
<feature type="transmembrane region" description="Helical" evidence="10">
    <location>
        <begin position="239"/>
        <end position="257"/>
    </location>
</feature>
<dbReference type="Proteomes" id="UP000326062">
    <property type="component" value="Chromosome 10"/>
</dbReference>
<evidence type="ECO:0000259" key="11">
    <source>
        <dbReference type="PROSITE" id="PS50262"/>
    </source>
</evidence>
<evidence type="ECO:0000256" key="6">
    <source>
        <dbReference type="ARBA" id="ARBA00023040"/>
    </source>
</evidence>
<dbReference type="AlphaFoldDB" id="A0A5N3XB01"/>
<dbReference type="InterPro" id="IPR017452">
    <property type="entry name" value="GPCR_Rhodpsn_7TM"/>
</dbReference>
<name>A0A5N3XB01_MUNRE</name>
<feature type="transmembrane region" description="Helical" evidence="10">
    <location>
        <begin position="269"/>
        <end position="289"/>
    </location>
</feature>
<feature type="transmembrane region" description="Helical" evidence="10">
    <location>
        <begin position="140"/>
        <end position="158"/>
    </location>
</feature>
<keyword evidence="2" id="KW-0716">Sensory transduction</keyword>
<dbReference type="PRINTS" id="PR00245">
    <property type="entry name" value="OLFACTORYR"/>
</dbReference>
<gene>
    <name evidence="12" type="ORF">FD755_017264</name>
</gene>
<evidence type="ECO:0000313" key="12">
    <source>
        <dbReference type="EMBL" id="KAB0370855.1"/>
    </source>
</evidence>
<evidence type="ECO:0000256" key="7">
    <source>
        <dbReference type="ARBA" id="ARBA00023136"/>
    </source>
</evidence>
<evidence type="ECO:0000256" key="10">
    <source>
        <dbReference type="SAM" id="Phobius"/>
    </source>
</evidence>
<evidence type="ECO:0000313" key="13">
    <source>
        <dbReference type="Proteomes" id="UP000326062"/>
    </source>
</evidence>
<dbReference type="GO" id="GO:0004984">
    <property type="term" value="F:olfactory receptor activity"/>
    <property type="evidence" value="ECO:0007669"/>
    <property type="project" value="InterPro"/>
</dbReference>
<evidence type="ECO:0000256" key="3">
    <source>
        <dbReference type="ARBA" id="ARBA00022692"/>
    </source>
</evidence>
<feature type="transmembrane region" description="Helical" evidence="10">
    <location>
        <begin position="88"/>
        <end position="109"/>
    </location>
</feature>
<keyword evidence="13" id="KW-1185">Reference proteome</keyword>
<proteinExistence type="predicted"/>
<feature type="transmembrane region" description="Helical" evidence="10">
    <location>
        <begin position="27"/>
        <end position="50"/>
    </location>
</feature>
<dbReference type="SUPFAM" id="SSF81321">
    <property type="entry name" value="Family A G protein-coupled receptor-like"/>
    <property type="match status" value="1"/>
</dbReference>
<dbReference type="PANTHER" id="PTHR26450">
    <property type="entry name" value="OLFACTORY RECEPTOR 56B1-RELATED"/>
    <property type="match status" value="1"/>
</dbReference>
<evidence type="ECO:0000256" key="2">
    <source>
        <dbReference type="ARBA" id="ARBA00022606"/>
    </source>
</evidence>
<evidence type="ECO:0000256" key="8">
    <source>
        <dbReference type="ARBA" id="ARBA00023170"/>
    </source>
</evidence>
<dbReference type="Gene3D" id="1.20.1070.10">
    <property type="entry name" value="Rhodopsin 7-helix transmembrane proteins"/>
    <property type="match status" value="1"/>
</dbReference>
<keyword evidence="5 10" id="KW-1133">Transmembrane helix</keyword>
<feature type="domain" description="G-protein coupled receptors family 1 profile" evidence="11">
    <location>
        <begin position="43"/>
        <end position="257"/>
    </location>
</feature>
<sequence>MLSFNQTINNRQNFILTGIPGMPEKDFWLALSLCLLYSFTFLGNVTILAVIKVEQHLHEPMYYFLAMLLATDLSLSLSSMPTMISVHWLSWCSVTLAVCVTQVFFIHTLGGVESGVLAAMAFDCFMVICFPLHYDTIITHGFIGRIGAAVLLWSVGTVRPVPSLIKRLPFCYSNTLSHAYCLHQDAMRLACADTRVNSIYGLLAVIFIIVLDALILLASYFLIFQAVLGIASWEERLKALSTCLSHICAMLLFYVPLTGMTGSHCFGKHLSLVVHTVMAGTYLPLPSVLSLTVYSVRTKQICQWIVQVFPGGRVGS</sequence>
<dbReference type="GO" id="GO:0004930">
    <property type="term" value="F:G protein-coupled receptor activity"/>
    <property type="evidence" value="ECO:0007669"/>
    <property type="project" value="UniProtKB-KW"/>
</dbReference>
<protein>
    <recommendedName>
        <fullName evidence="11">G-protein coupled receptors family 1 profile domain-containing protein</fullName>
    </recommendedName>
</protein>
<evidence type="ECO:0000256" key="1">
    <source>
        <dbReference type="ARBA" id="ARBA00004141"/>
    </source>
</evidence>
<organism evidence="12 13">
    <name type="scientific">Muntiacus reevesi</name>
    <name type="common">Reeves' muntjac</name>
    <name type="synonym">Cervus reevesi</name>
    <dbReference type="NCBI Taxonomy" id="9886"/>
    <lineage>
        <taxon>Eukaryota</taxon>
        <taxon>Metazoa</taxon>
        <taxon>Chordata</taxon>
        <taxon>Craniata</taxon>
        <taxon>Vertebrata</taxon>
        <taxon>Euteleostomi</taxon>
        <taxon>Mammalia</taxon>
        <taxon>Eutheria</taxon>
        <taxon>Laurasiatheria</taxon>
        <taxon>Artiodactyla</taxon>
        <taxon>Ruminantia</taxon>
        <taxon>Pecora</taxon>
        <taxon>Cervidae</taxon>
        <taxon>Muntiacinae</taxon>
        <taxon>Muntiacus</taxon>
    </lineage>
</organism>
<reference evidence="12 13" key="1">
    <citation type="submission" date="2019-06" db="EMBL/GenBank/DDBJ databases">
        <title>Discovery of a novel chromosome fission-fusion reversal in muntjac.</title>
        <authorList>
            <person name="Mudd A.B."/>
            <person name="Bredeson J.V."/>
            <person name="Baum R."/>
            <person name="Hockemeyer D."/>
            <person name="Rokhsar D.S."/>
        </authorList>
    </citation>
    <scope>NUCLEOTIDE SEQUENCE [LARGE SCALE GENOMIC DNA]</scope>
    <source>
        <strain evidence="12">UCam_UCB_Mr</strain>
        <tissue evidence="12">Fibroblast cell line</tissue>
    </source>
</reference>
<keyword evidence="3 10" id="KW-0812">Transmembrane</keyword>
<evidence type="ECO:0000256" key="4">
    <source>
        <dbReference type="ARBA" id="ARBA00022725"/>
    </source>
</evidence>
<evidence type="ECO:0000256" key="5">
    <source>
        <dbReference type="ARBA" id="ARBA00022989"/>
    </source>
</evidence>
<dbReference type="InterPro" id="IPR000725">
    <property type="entry name" value="Olfact_rcpt"/>
</dbReference>
<keyword evidence="9" id="KW-0807">Transducer</keyword>
<keyword evidence="7 10" id="KW-0472">Membrane</keyword>